<dbReference type="Pfam" id="PF13641">
    <property type="entry name" value="Glyco_tranf_2_3"/>
    <property type="match status" value="1"/>
</dbReference>
<evidence type="ECO:0000256" key="2">
    <source>
        <dbReference type="ARBA" id="ARBA00022676"/>
    </source>
</evidence>
<evidence type="ECO:0000256" key="3">
    <source>
        <dbReference type="ARBA" id="ARBA00022679"/>
    </source>
</evidence>
<keyword evidence="6" id="KW-1185">Reference proteome</keyword>
<feature type="transmembrane region" description="Helical" evidence="4">
    <location>
        <begin position="387"/>
        <end position="407"/>
    </location>
</feature>
<dbReference type="PANTHER" id="PTHR43630:SF1">
    <property type="entry name" value="POLY-BETA-1,6-N-ACETYL-D-GLUCOSAMINE SYNTHASE"/>
    <property type="match status" value="1"/>
</dbReference>
<dbReference type="SUPFAM" id="SSF53448">
    <property type="entry name" value="Nucleotide-diphospho-sugar transferases"/>
    <property type="match status" value="1"/>
</dbReference>
<dbReference type="Gene3D" id="3.90.550.10">
    <property type="entry name" value="Spore Coat Polysaccharide Biosynthesis Protein SpsA, Chain A"/>
    <property type="match status" value="1"/>
</dbReference>
<gene>
    <name evidence="5" type="ORF">NJR55_04485</name>
</gene>
<name>A0A9X2FT96_9GAMM</name>
<evidence type="ECO:0000313" key="6">
    <source>
        <dbReference type="Proteomes" id="UP001139474"/>
    </source>
</evidence>
<keyword evidence="2 5" id="KW-0328">Glycosyltransferase</keyword>
<dbReference type="PANTHER" id="PTHR43630">
    <property type="entry name" value="POLY-BETA-1,6-N-ACETYL-D-GLUCOSAMINE SYNTHASE"/>
    <property type="match status" value="1"/>
</dbReference>
<accession>A0A9X2FT96</accession>
<dbReference type="Proteomes" id="UP001139474">
    <property type="component" value="Unassembled WGS sequence"/>
</dbReference>
<dbReference type="InterPro" id="IPR029044">
    <property type="entry name" value="Nucleotide-diphossugar_trans"/>
</dbReference>
<dbReference type="AlphaFoldDB" id="A0A9X2FT96"/>
<dbReference type="CDD" id="cd06423">
    <property type="entry name" value="CESA_like"/>
    <property type="match status" value="1"/>
</dbReference>
<dbReference type="RefSeq" id="WP_253618213.1">
    <property type="nucleotide sequence ID" value="NZ_JAMZDE010000005.1"/>
</dbReference>
<comment type="caution">
    <text evidence="5">The sequence shown here is derived from an EMBL/GenBank/DDBJ whole genome shotgun (WGS) entry which is preliminary data.</text>
</comment>
<evidence type="ECO:0000256" key="1">
    <source>
        <dbReference type="ARBA" id="ARBA00006739"/>
    </source>
</evidence>
<reference evidence="5" key="1">
    <citation type="submission" date="2022-06" db="EMBL/GenBank/DDBJ databases">
        <title>Idiomarina rhizosphaerae M1R2S28.</title>
        <authorList>
            <person name="Sun J.-Q."/>
            <person name="Li L.-F."/>
        </authorList>
    </citation>
    <scope>NUCLEOTIDE SEQUENCE</scope>
    <source>
        <strain evidence="5">M1R2S28</strain>
    </source>
</reference>
<proteinExistence type="inferred from homology"/>
<comment type="similarity">
    <text evidence="1">Belongs to the glycosyltransferase 2 family.</text>
</comment>
<sequence>MLDKWQPWIEITQLSFIGYFVALTAVYLVLNIISFVVIRQYMRRYDNQLLPMSFGPLLPPVSVIVPAYNEAIGIVSSIKSILQLEYPKYEIIVINDGSSDETMTKLIEAFDLQIYHEAYRNQLATQPIRQVYRSKKYPQLRAINKDNGGKADALNAGINASRNPLFCAVDADSILQRDSLDKIVHPFIDEPETIAVGGSIRVANGSTIRQGLLTKVSLPKSWLARLQIVEYLRAFLFGRMGWSPLNGMLIISGAFGVFRKQRVIECGGYQANTVGEDMELVIRLHQHMNKAKLPYRIAFIPDPVCWTEAPEDLNTLKNQRIRWQRGLMESLTTNIGLLLSPRGKAAGWIAYPFMLLFEGIGPIIEVLAYLLTAYFFFAGLVDLDFTLAFLLAAFGLGVFISIFSLILEELTFRTYQSKKELMWLIFTAVLENFGYRQLNSWWRLRGLFQFVRGRRHNWGAMKRVGRLGQ</sequence>
<dbReference type="EMBL" id="JAMZDE010000005">
    <property type="protein sequence ID" value="MCP1338842.1"/>
    <property type="molecule type" value="Genomic_DNA"/>
</dbReference>
<evidence type="ECO:0000313" key="5">
    <source>
        <dbReference type="EMBL" id="MCP1338842.1"/>
    </source>
</evidence>
<feature type="transmembrane region" description="Helical" evidence="4">
    <location>
        <begin position="16"/>
        <end position="38"/>
    </location>
</feature>
<organism evidence="5 6">
    <name type="scientific">Idiomarina rhizosphaerae</name>
    <dbReference type="NCBI Taxonomy" id="2961572"/>
    <lineage>
        <taxon>Bacteria</taxon>
        <taxon>Pseudomonadati</taxon>
        <taxon>Pseudomonadota</taxon>
        <taxon>Gammaproteobacteria</taxon>
        <taxon>Alteromonadales</taxon>
        <taxon>Idiomarinaceae</taxon>
        <taxon>Idiomarina</taxon>
    </lineage>
</organism>
<dbReference type="GO" id="GO:0016757">
    <property type="term" value="F:glycosyltransferase activity"/>
    <property type="evidence" value="ECO:0007669"/>
    <property type="project" value="UniProtKB-KW"/>
</dbReference>
<feature type="transmembrane region" description="Helical" evidence="4">
    <location>
        <begin position="348"/>
        <end position="381"/>
    </location>
</feature>
<protein>
    <submittedName>
        <fullName evidence="5">Glycosyltransferase</fullName>
        <ecNumber evidence="5">2.4.-.-</ecNumber>
    </submittedName>
</protein>
<dbReference type="EC" id="2.4.-.-" evidence="5"/>
<evidence type="ECO:0000256" key="4">
    <source>
        <dbReference type="SAM" id="Phobius"/>
    </source>
</evidence>
<keyword evidence="4" id="KW-0812">Transmembrane</keyword>
<keyword evidence="4" id="KW-0472">Membrane</keyword>
<keyword evidence="4" id="KW-1133">Transmembrane helix</keyword>
<keyword evidence="3 5" id="KW-0808">Transferase</keyword>